<evidence type="ECO:0000256" key="12">
    <source>
        <dbReference type="RuleBase" id="RU361134"/>
    </source>
</evidence>
<sequence>MGKRIMFLGLSFLLFLSVQNKALAEKKEERSWKDETIYFIMIDRFHNGDKSNDFEADISDPAAYHGGDFKGITEKLDYLKGLGATAIWLTPIVKNEPKGYHGYWTEDFYDTEEHFGSKEELKQLVKKAHDRDIKVILDLVVNHTGYQHRWLDDPIKKDWFHPQMEISNWDDQQNVENGWLAGLPDLNTENNETRNYLLDVAEYWINETDIDGYRLDTVKHVPKDFWNQFSARVKKAKPDFYLIGEVWHNDPRYIAAYNKAGIQSFVDYPLFNEMVRIFRQSGQSLSELYSVWERNKYYYEDPYTLGNFIDNHDNIRFVREALLKQEDPEKRLKLALTYLYTAPGIPIVYQGTEHMMDGAKDPDNRRMMNFSNNKDMETFTAQLGKLRQNHPTLRRGDYSMVVDKDGIAVFKRTYEDETLYIVFNNDKRKSTITFSDKELQNKKLVDLLSDAEVTANEGSVAIEAKGESAYIFSKQNADSYTFLYGIMAGILALVGILFFFMKRRKENS</sequence>
<comment type="caution">
    <text evidence="16">The sequence shown here is derived from an EMBL/GenBank/DDBJ whole genome shotgun (WGS) entry which is preliminary data.</text>
</comment>
<feature type="domain" description="Glycosyl hydrolase family 13 catalytic" evidence="15">
    <location>
        <begin position="39"/>
        <end position="387"/>
    </location>
</feature>
<evidence type="ECO:0000256" key="4">
    <source>
        <dbReference type="ARBA" id="ARBA00012595"/>
    </source>
</evidence>
<comment type="catalytic activity">
    <reaction evidence="1 12">
        <text>Endohydrolysis of (1-&gt;4)-alpha-D-glucosidic linkages in polysaccharides containing three or more (1-&gt;4)-alpha-linked D-glucose units.</text>
        <dbReference type="EC" id="3.2.1.1"/>
    </reaction>
</comment>
<dbReference type="InterPro" id="IPR054174">
    <property type="entry name" value="Alpha-amylase-like_C"/>
</dbReference>
<dbReference type="InterPro" id="IPR017853">
    <property type="entry name" value="GH"/>
</dbReference>
<dbReference type="Proteomes" id="UP001319060">
    <property type="component" value="Unassembled WGS sequence"/>
</dbReference>
<keyword evidence="10 12" id="KW-0326">Glycosidase</keyword>
<comment type="cofactor">
    <cofactor evidence="2">
        <name>Ca(2+)</name>
        <dbReference type="ChEBI" id="CHEBI:29108"/>
    </cofactor>
</comment>
<keyword evidence="17" id="KW-1185">Reference proteome</keyword>
<dbReference type="Pfam" id="PF00128">
    <property type="entry name" value="Alpha-amylase"/>
    <property type="match status" value="1"/>
</dbReference>
<dbReference type="InterPro" id="IPR006047">
    <property type="entry name" value="GH13_cat_dom"/>
</dbReference>
<dbReference type="InterPro" id="IPR013777">
    <property type="entry name" value="A-amylase-like"/>
</dbReference>
<keyword evidence="7 12" id="KW-0378">Hydrolase</keyword>
<accession>A0ABS2ZD72</accession>
<keyword evidence="13" id="KW-0812">Transmembrane</keyword>
<dbReference type="PANTHER" id="PTHR10357">
    <property type="entry name" value="ALPHA-AMYLASE FAMILY MEMBER"/>
    <property type="match status" value="1"/>
</dbReference>
<keyword evidence="13" id="KW-0472">Membrane</keyword>
<dbReference type="RefSeq" id="WP_188402957.1">
    <property type="nucleotide sequence ID" value="NZ_BMCE01000002.1"/>
</dbReference>
<dbReference type="SMART" id="SM00642">
    <property type="entry name" value="Aamy"/>
    <property type="match status" value="1"/>
</dbReference>
<evidence type="ECO:0000256" key="9">
    <source>
        <dbReference type="ARBA" id="ARBA00023277"/>
    </source>
</evidence>
<evidence type="ECO:0000256" key="7">
    <source>
        <dbReference type="ARBA" id="ARBA00022801"/>
    </source>
</evidence>
<evidence type="ECO:0000256" key="10">
    <source>
        <dbReference type="ARBA" id="ARBA00023295"/>
    </source>
</evidence>
<keyword evidence="6 14" id="KW-0732">Signal</keyword>
<dbReference type="Gene3D" id="3.20.20.80">
    <property type="entry name" value="Glycosidases"/>
    <property type="match status" value="1"/>
</dbReference>
<feature type="transmembrane region" description="Helical" evidence="13">
    <location>
        <begin position="482"/>
        <end position="501"/>
    </location>
</feature>
<keyword evidence="5" id="KW-0479">Metal-binding</keyword>
<dbReference type="CDD" id="cd11339">
    <property type="entry name" value="AmyAc_bac_CMD_like_2"/>
    <property type="match status" value="1"/>
</dbReference>
<evidence type="ECO:0000256" key="3">
    <source>
        <dbReference type="ARBA" id="ARBA00008061"/>
    </source>
</evidence>
<evidence type="ECO:0000256" key="8">
    <source>
        <dbReference type="ARBA" id="ARBA00022837"/>
    </source>
</evidence>
<dbReference type="InterPro" id="IPR006046">
    <property type="entry name" value="Alpha_amylase"/>
</dbReference>
<evidence type="ECO:0000256" key="1">
    <source>
        <dbReference type="ARBA" id="ARBA00000548"/>
    </source>
</evidence>
<proteinExistence type="inferred from homology"/>
<dbReference type="PRINTS" id="PR00110">
    <property type="entry name" value="ALPHAAMYLASE"/>
</dbReference>
<evidence type="ECO:0000313" key="16">
    <source>
        <dbReference type="EMBL" id="MBN3546143.1"/>
    </source>
</evidence>
<feature type="signal peptide" evidence="14">
    <location>
        <begin position="1"/>
        <end position="22"/>
    </location>
</feature>
<dbReference type="Pfam" id="PF22026">
    <property type="entry name" value="Alpha-amylase_C_2"/>
    <property type="match status" value="1"/>
</dbReference>
<evidence type="ECO:0000256" key="5">
    <source>
        <dbReference type="ARBA" id="ARBA00022723"/>
    </source>
</evidence>
<dbReference type="Gene3D" id="2.60.40.1180">
    <property type="entry name" value="Golgi alpha-mannosidase II"/>
    <property type="match status" value="1"/>
</dbReference>
<dbReference type="PANTHER" id="PTHR10357:SF215">
    <property type="entry name" value="ALPHA-AMYLASE 1"/>
    <property type="match status" value="1"/>
</dbReference>
<feature type="chain" id="PRO_5045520364" description="Alpha-amylase" evidence="14">
    <location>
        <begin position="23"/>
        <end position="508"/>
    </location>
</feature>
<comment type="similarity">
    <text evidence="3 11">Belongs to the glycosyl hydrolase 13 family.</text>
</comment>
<evidence type="ECO:0000259" key="15">
    <source>
        <dbReference type="SMART" id="SM00642"/>
    </source>
</evidence>
<dbReference type="EMBL" id="JAFHKS010000043">
    <property type="protein sequence ID" value="MBN3546143.1"/>
    <property type="molecule type" value="Genomic_DNA"/>
</dbReference>
<dbReference type="InterPro" id="IPR013780">
    <property type="entry name" value="Glyco_hydro_b"/>
</dbReference>
<keyword evidence="13" id="KW-1133">Transmembrane helix</keyword>
<dbReference type="PIRSF" id="PIRSF001024">
    <property type="entry name" value="Alph-amyl_fung"/>
    <property type="match status" value="1"/>
</dbReference>
<evidence type="ECO:0000256" key="6">
    <source>
        <dbReference type="ARBA" id="ARBA00022729"/>
    </source>
</evidence>
<name>A0ABS2ZD72_9BACL</name>
<dbReference type="SUPFAM" id="SSF51445">
    <property type="entry name" value="(Trans)glycosidases"/>
    <property type="match status" value="1"/>
</dbReference>
<protein>
    <recommendedName>
        <fullName evidence="4 12">Alpha-amylase</fullName>
        <ecNumber evidence="4 12">3.2.1.1</ecNumber>
    </recommendedName>
</protein>
<evidence type="ECO:0000313" key="17">
    <source>
        <dbReference type="Proteomes" id="UP001319060"/>
    </source>
</evidence>
<keyword evidence="9 12" id="KW-0119">Carbohydrate metabolism</keyword>
<reference evidence="16 17" key="1">
    <citation type="submission" date="2021-01" db="EMBL/GenBank/DDBJ databases">
        <title>Genome Sequencing of Type Strains.</title>
        <authorList>
            <person name="Lemaire J.F."/>
            <person name="Inderbitzin P."/>
            <person name="Collins S.B."/>
            <person name="Wespe N."/>
            <person name="Knight-Connoni V."/>
        </authorList>
    </citation>
    <scope>NUCLEOTIDE SEQUENCE [LARGE SCALE GENOMIC DNA]</scope>
    <source>
        <strain evidence="16 17">DSM 14730</strain>
    </source>
</reference>
<evidence type="ECO:0000256" key="2">
    <source>
        <dbReference type="ARBA" id="ARBA00001913"/>
    </source>
</evidence>
<organism evidence="16 17">
    <name type="scientific">Fictibacillus barbaricus</name>
    <dbReference type="NCBI Taxonomy" id="182136"/>
    <lineage>
        <taxon>Bacteria</taxon>
        <taxon>Bacillati</taxon>
        <taxon>Bacillota</taxon>
        <taxon>Bacilli</taxon>
        <taxon>Bacillales</taxon>
        <taxon>Fictibacillaceae</taxon>
        <taxon>Fictibacillus</taxon>
    </lineage>
</organism>
<keyword evidence="8" id="KW-0106">Calcium</keyword>
<dbReference type="SUPFAM" id="SSF51011">
    <property type="entry name" value="Glycosyl hydrolase domain"/>
    <property type="match status" value="1"/>
</dbReference>
<gene>
    <name evidence="16" type="ORF">JYA64_12615</name>
</gene>
<dbReference type="EC" id="3.2.1.1" evidence="4 12"/>
<evidence type="ECO:0000256" key="13">
    <source>
        <dbReference type="SAM" id="Phobius"/>
    </source>
</evidence>
<evidence type="ECO:0000256" key="14">
    <source>
        <dbReference type="SAM" id="SignalP"/>
    </source>
</evidence>
<evidence type="ECO:0000256" key="11">
    <source>
        <dbReference type="RuleBase" id="RU003615"/>
    </source>
</evidence>